<name>A0A031LIY4_9CREN</name>
<reference evidence="1 2" key="1">
    <citation type="submission" date="2014-03" db="EMBL/GenBank/DDBJ databases">
        <title>Draft genome sequence of the novel thermoacidophilic archaea Acidianus copahuensis ALE1 strain, isolated from Copahue volcanic area in Neuquen Argentina.</title>
        <authorList>
            <person name="Urbieta M.S."/>
            <person name="Rascovan N."/>
            <person name="Castro C."/>
            <person name="Revale S."/>
            <person name="Giaveno M.A."/>
            <person name="Vazquez M.P."/>
            <person name="Donati E.R."/>
        </authorList>
    </citation>
    <scope>NUCLEOTIDE SEQUENCE [LARGE SCALE GENOMIC DNA]</scope>
    <source>
        <strain evidence="1 2">ALE1</strain>
    </source>
</reference>
<accession>A0A031LIY4</accession>
<keyword evidence="2" id="KW-1185">Reference proteome</keyword>
<dbReference type="Pfam" id="PF06023">
    <property type="entry name" value="Csa1"/>
    <property type="match status" value="1"/>
</dbReference>
<dbReference type="PIRSF" id="PIRSF009226">
    <property type="entry name" value="UCP009226"/>
    <property type="match status" value="1"/>
</dbReference>
<dbReference type="NCBIfam" id="TIGR01896">
    <property type="entry name" value="cas_AF1879"/>
    <property type="match status" value="1"/>
</dbReference>
<comment type="caution">
    <text evidence="1">The sequence shown here is derived from an EMBL/GenBank/DDBJ whole genome shotgun (WGS) entry which is preliminary data.</text>
</comment>
<organism evidence="1 2">
    <name type="scientific">Candidatus Acidianus copahuensis</name>
    <dbReference type="NCBI Taxonomy" id="1160895"/>
    <lineage>
        <taxon>Archaea</taxon>
        <taxon>Thermoproteota</taxon>
        <taxon>Thermoprotei</taxon>
        <taxon>Sulfolobales</taxon>
        <taxon>Sulfolobaceae</taxon>
        <taxon>Acidianus</taxon>
    </lineage>
</organism>
<dbReference type="Proteomes" id="UP000024332">
    <property type="component" value="Unassembled WGS sequence"/>
</dbReference>
<dbReference type="AlphaFoldDB" id="A0A031LIY4"/>
<dbReference type="EMBL" id="JFZT01000068">
    <property type="protein sequence ID" value="EZQ01511.1"/>
    <property type="molecule type" value="Genomic_DNA"/>
</dbReference>
<proteinExistence type="predicted"/>
<dbReference type="InterPro" id="IPR009260">
    <property type="entry name" value="CRISPR-ass_Csa1"/>
</dbReference>
<evidence type="ECO:0000313" key="2">
    <source>
        <dbReference type="Proteomes" id="UP000024332"/>
    </source>
</evidence>
<gene>
    <name evidence="1" type="ORF">CM19_12900</name>
</gene>
<sequence length="297" mass="33419">MIIYAKRAKNTPRAISEELRGWKWSDPPVLPPSSSFIGVSDITGGLCPNGRIIYLRYVEGVREPSSPELGRGSIIHSAYSKGIENVKKLILDGETRGDRIRTAMADDLPILLKEISRFSNVPNYQEVAKLIWNHVSDVYSVEVDKVRGKSPFLSRDSLVSLVVPFYVEFPIDGSLLGLSSNLRADAFIPQIPIIAEMKTRKPKEVYSLTLAGYALAYESVYEVPIDFGLLCYVRVDEQSSIVQPKCDFKVINDRLRQDFLEERDRRLEIKERGVDPGLPKYCEADCPFLTTCGGRVK</sequence>
<dbReference type="STRING" id="1160895.CM19_12900"/>
<protein>
    <submittedName>
        <fullName evidence="1">CRISPR-associated protein Csa1</fullName>
    </submittedName>
</protein>
<evidence type="ECO:0000313" key="1">
    <source>
        <dbReference type="EMBL" id="EZQ01511.1"/>
    </source>
</evidence>